<dbReference type="EMBL" id="BGZK01000460">
    <property type="protein sequence ID" value="GBP44888.1"/>
    <property type="molecule type" value="Genomic_DNA"/>
</dbReference>
<organism evidence="1 2">
    <name type="scientific">Eumeta variegata</name>
    <name type="common">Bagworm moth</name>
    <name type="synonym">Eumeta japonica</name>
    <dbReference type="NCBI Taxonomy" id="151549"/>
    <lineage>
        <taxon>Eukaryota</taxon>
        <taxon>Metazoa</taxon>
        <taxon>Ecdysozoa</taxon>
        <taxon>Arthropoda</taxon>
        <taxon>Hexapoda</taxon>
        <taxon>Insecta</taxon>
        <taxon>Pterygota</taxon>
        <taxon>Neoptera</taxon>
        <taxon>Endopterygota</taxon>
        <taxon>Lepidoptera</taxon>
        <taxon>Glossata</taxon>
        <taxon>Ditrysia</taxon>
        <taxon>Tineoidea</taxon>
        <taxon>Psychidae</taxon>
        <taxon>Oiketicinae</taxon>
        <taxon>Eumeta</taxon>
    </lineage>
</organism>
<dbReference type="Proteomes" id="UP000299102">
    <property type="component" value="Unassembled WGS sequence"/>
</dbReference>
<proteinExistence type="predicted"/>
<dbReference type="AlphaFoldDB" id="A0A4C1W0R6"/>
<reference evidence="1 2" key="1">
    <citation type="journal article" date="2019" name="Commun. Biol.">
        <title>The bagworm genome reveals a unique fibroin gene that provides high tensile strength.</title>
        <authorList>
            <person name="Kono N."/>
            <person name="Nakamura H."/>
            <person name="Ohtoshi R."/>
            <person name="Tomita M."/>
            <person name="Numata K."/>
            <person name="Arakawa K."/>
        </authorList>
    </citation>
    <scope>NUCLEOTIDE SEQUENCE [LARGE SCALE GENOMIC DNA]</scope>
</reference>
<sequence length="204" mass="23666">MADRSRCDFHSVEEEIDCQFYVRFMRTRHILRKLPTVTSTRVQGAFNQHKLVKRDAIMPWQFPEDVPGWHETKKKVERLPVIVSGINTEQLLGVPILDEATGIDQAEVVFEVFNERNITDRIKGMYFNIPPVNKNKLRGLRFDINSEIKLLGTSKRFLRRRALQLSATAGAGECFYLLVETAKFKYLLILGQPSFTRRHSSLAW</sequence>
<dbReference type="OrthoDB" id="6626363at2759"/>
<protein>
    <submittedName>
        <fullName evidence="1">Uncharacterized protein</fullName>
    </submittedName>
</protein>
<accession>A0A4C1W0R6</accession>
<comment type="caution">
    <text evidence="1">The sequence shown here is derived from an EMBL/GenBank/DDBJ whole genome shotgun (WGS) entry which is preliminary data.</text>
</comment>
<gene>
    <name evidence="1" type="ORF">EVAR_24803_1</name>
</gene>
<name>A0A4C1W0R6_EUMVA</name>
<evidence type="ECO:0000313" key="1">
    <source>
        <dbReference type="EMBL" id="GBP44888.1"/>
    </source>
</evidence>
<keyword evidence="2" id="KW-1185">Reference proteome</keyword>
<evidence type="ECO:0000313" key="2">
    <source>
        <dbReference type="Proteomes" id="UP000299102"/>
    </source>
</evidence>